<organism evidence="5 6">
    <name type="scientific">Heligmosomoides polygyrus</name>
    <name type="common">Parasitic roundworm</name>
    <dbReference type="NCBI Taxonomy" id="6339"/>
    <lineage>
        <taxon>Eukaryota</taxon>
        <taxon>Metazoa</taxon>
        <taxon>Ecdysozoa</taxon>
        <taxon>Nematoda</taxon>
        <taxon>Chromadorea</taxon>
        <taxon>Rhabditida</taxon>
        <taxon>Rhabditina</taxon>
        <taxon>Rhabditomorpha</taxon>
        <taxon>Strongyloidea</taxon>
        <taxon>Heligmosomidae</taxon>
        <taxon>Heligmosomoides</taxon>
    </lineage>
</organism>
<dbReference type="InterPro" id="IPR035976">
    <property type="entry name" value="Sushi/SCR/CCP_sf"/>
</dbReference>
<comment type="caution">
    <text evidence="2">Lacks conserved residue(s) required for the propagation of feature annotation.</text>
</comment>
<protein>
    <submittedName>
        <fullName evidence="6">Sushi domain-containing protein</fullName>
    </submittedName>
</protein>
<sequence length="140" mass="16223">MIKNYSDCDKAPDNYGVKANYSRPPVGGKYENGTKVEFTCEKGNSVVYGSSVASCLDRKWTPELGRCPYLCSIEDLEKEGNFLYVRVDGQTQNQKWYPHGTKGRTHYAYYGFEIWLTSKYREWICVDGGWRLVSNDWHYS</sequence>
<dbReference type="Gene3D" id="2.10.70.10">
    <property type="entry name" value="Complement Module, domain 1"/>
    <property type="match status" value="1"/>
</dbReference>
<dbReference type="CDD" id="cd00033">
    <property type="entry name" value="CCP"/>
    <property type="match status" value="1"/>
</dbReference>
<evidence type="ECO:0000313" key="6">
    <source>
        <dbReference type="WBParaSite" id="HPBE_0002660901-mRNA-1"/>
    </source>
</evidence>
<dbReference type="Proteomes" id="UP000050761">
    <property type="component" value="Unassembled WGS sequence"/>
</dbReference>
<evidence type="ECO:0000313" key="4">
    <source>
        <dbReference type="EMBL" id="VDP58529.1"/>
    </source>
</evidence>
<accession>A0A183GV89</accession>
<dbReference type="AlphaFoldDB" id="A0A183GV89"/>
<dbReference type="EMBL" id="UZAH01040414">
    <property type="protein sequence ID" value="VDP58529.1"/>
    <property type="molecule type" value="Genomic_DNA"/>
</dbReference>
<evidence type="ECO:0000259" key="3">
    <source>
        <dbReference type="PROSITE" id="PS50923"/>
    </source>
</evidence>
<reference evidence="4 5" key="1">
    <citation type="submission" date="2018-11" db="EMBL/GenBank/DDBJ databases">
        <authorList>
            <consortium name="Pathogen Informatics"/>
        </authorList>
    </citation>
    <scope>NUCLEOTIDE SEQUENCE [LARGE SCALE GENOMIC DNA]</scope>
</reference>
<proteinExistence type="predicted"/>
<evidence type="ECO:0000256" key="1">
    <source>
        <dbReference type="ARBA" id="ARBA00023157"/>
    </source>
</evidence>
<name>A0A183GV89_HELPZ</name>
<dbReference type="WBParaSite" id="HPBE_0002660901-mRNA-1">
    <property type="protein sequence ID" value="HPBE_0002660901-mRNA-1"/>
    <property type="gene ID" value="HPBE_0002660901"/>
</dbReference>
<dbReference type="SUPFAM" id="SSF57535">
    <property type="entry name" value="Complement control module/SCR domain"/>
    <property type="match status" value="1"/>
</dbReference>
<reference evidence="6" key="2">
    <citation type="submission" date="2019-09" db="UniProtKB">
        <authorList>
            <consortium name="WormBaseParasite"/>
        </authorList>
    </citation>
    <scope>IDENTIFICATION</scope>
</reference>
<keyword evidence="5" id="KW-1185">Reference proteome</keyword>
<evidence type="ECO:0000313" key="5">
    <source>
        <dbReference type="Proteomes" id="UP000050761"/>
    </source>
</evidence>
<feature type="domain" description="Sushi" evidence="3">
    <location>
        <begin position="6"/>
        <end position="69"/>
    </location>
</feature>
<dbReference type="SMART" id="SM00032">
    <property type="entry name" value="CCP"/>
    <property type="match status" value="1"/>
</dbReference>
<keyword evidence="2" id="KW-0768">Sushi</keyword>
<dbReference type="PROSITE" id="PS50923">
    <property type="entry name" value="SUSHI"/>
    <property type="match status" value="1"/>
</dbReference>
<keyword evidence="1 2" id="KW-1015">Disulfide bond</keyword>
<dbReference type="InterPro" id="IPR000436">
    <property type="entry name" value="Sushi_SCR_CCP_dom"/>
</dbReference>
<gene>
    <name evidence="4" type="ORF">HPBE_LOCUS26608</name>
</gene>
<dbReference type="Pfam" id="PF00084">
    <property type="entry name" value="Sushi"/>
    <property type="match status" value="1"/>
</dbReference>
<accession>A0A3P8INC6</accession>
<feature type="disulfide bond" evidence="2">
    <location>
        <begin position="40"/>
        <end position="67"/>
    </location>
</feature>
<evidence type="ECO:0000256" key="2">
    <source>
        <dbReference type="PROSITE-ProRule" id="PRU00302"/>
    </source>
</evidence>